<dbReference type="KEGG" id="xin:Q7W82_19450"/>
<dbReference type="GO" id="GO:0005886">
    <property type="term" value="C:plasma membrane"/>
    <property type="evidence" value="ECO:0007669"/>
    <property type="project" value="UniProtKB-ARBA"/>
</dbReference>
<feature type="transmembrane region" description="Helical" evidence="7">
    <location>
        <begin position="182"/>
        <end position="205"/>
    </location>
</feature>
<dbReference type="SUPFAM" id="SSF55785">
    <property type="entry name" value="PYP-like sensor domain (PAS domain)"/>
    <property type="match status" value="1"/>
</dbReference>
<keyword evidence="6" id="KW-0175">Coiled coil</keyword>
<dbReference type="SMART" id="SM00388">
    <property type="entry name" value="HisKA"/>
    <property type="match status" value="1"/>
</dbReference>
<dbReference type="InterPro" id="IPR004358">
    <property type="entry name" value="Sig_transdc_His_kin-like_C"/>
</dbReference>
<evidence type="ECO:0000256" key="1">
    <source>
        <dbReference type="ARBA" id="ARBA00000085"/>
    </source>
</evidence>
<feature type="coiled-coil region" evidence="6">
    <location>
        <begin position="339"/>
        <end position="366"/>
    </location>
</feature>
<dbReference type="FunFam" id="3.30.565.10:FF:000006">
    <property type="entry name" value="Sensor histidine kinase WalK"/>
    <property type="match status" value="1"/>
</dbReference>
<dbReference type="SUPFAM" id="SSF55874">
    <property type="entry name" value="ATPase domain of HSP90 chaperone/DNA topoisomerase II/histidine kinase"/>
    <property type="match status" value="1"/>
</dbReference>
<accession>A0AAU8I582</accession>
<dbReference type="CDD" id="cd00082">
    <property type="entry name" value="HisKA"/>
    <property type="match status" value="1"/>
</dbReference>
<dbReference type="FunFam" id="1.10.287.130:FF:000070">
    <property type="entry name" value="Histidine kinase sensor protein"/>
    <property type="match status" value="1"/>
</dbReference>
<gene>
    <name evidence="10" type="ORF">L3V74_16600</name>
    <name evidence="11" type="ORF">Q7W82_19450</name>
</gene>
<feature type="domain" description="Histidine kinase" evidence="8">
    <location>
        <begin position="373"/>
        <end position="594"/>
    </location>
</feature>
<dbReference type="InterPro" id="IPR036097">
    <property type="entry name" value="HisK_dim/P_sf"/>
</dbReference>
<dbReference type="AlphaFoldDB" id="A0AAU8I582"/>
<keyword evidence="11" id="KW-0547">Nucleotide-binding</keyword>
<keyword evidence="7" id="KW-1133">Transmembrane helix</keyword>
<dbReference type="EMBL" id="CP131914">
    <property type="protein sequence ID" value="XCI80398.1"/>
    <property type="molecule type" value="Genomic_DNA"/>
</dbReference>
<feature type="domain" description="PAC" evidence="9">
    <location>
        <begin position="296"/>
        <end position="348"/>
    </location>
</feature>
<comment type="catalytic activity">
    <reaction evidence="1">
        <text>ATP + protein L-histidine = ADP + protein N-phospho-L-histidine.</text>
        <dbReference type="EC" id="2.7.13.3"/>
    </reaction>
</comment>
<keyword evidence="3" id="KW-0597">Phosphoprotein</keyword>
<dbReference type="Gene3D" id="3.30.450.20">
    <property type="entry name" value="PAS domain"/>
    <property type="match status" value="1"/>
</dbReference>
<dbReference type="Pfam" id="PF05227">
    <property type="entry name" value="CHASE3"/>
    <property type="match status" value="1"/>
</dbReference>
<dbReference type="EC" id="2.7.13.3" evidence="2"/>
<organism evidence="11">
    <name type="scientific">Xanthomonas indica</name>
    <dbReference type="NCBI Taxonomy" id="2912242"/>
    <lineage>
        <taxon>Bacteria</taxon>
        <taxon>Pseudomonadati</taxon>
        <taxon>Pseudomonadota</taxon>
        <taxon>Gammaproteobacteria</taxon>
        <taxon>Lysobacterales</taxon>
        <taxon>Lysobacteraceae</taxon>
        <taxon>Xanthomonas</taxon>
    </lineage>
</organism>
<evidence type="ECO:0000256" key="7">
    <source>
        <dbReference type="SAM" id="Phobius"/>
    </source>
</evidence>
<evidence type="ECO:0000256" key="5">
    <source>
        <dbReference type="ARBA" id="ARBA00022777"/>
    </source>
</evidence>
<dbReference type="InterPro" id="IPR035965">
    <property type="entry name" value="PAS-like_dom_sf"/>
</dbReference>
<dbReference type="InterPro" id="IPR000700">
    <property type="entry name" value="PAS-assoc_C"/>
</dbReference>
<evidence type="ECO:0000256" key="6">
    <source>
        <dbReference type="SAM" id="Coils"/>
    </source>
</evidence>
<keyword evidence="11" id="KW-0067">ATP-binding</keyword>
<evidence type="ECO:0000259" key="8">
    <source>
        <dbReference type="PROSITE" id="PS50109"/>
    </source>
</evidence>
<dbReference type="InterPro" id="IPR007891">
    <property type="entry name" value="CHASE3"/>
</dbReference>
<dbReference type="NCBIfam" id="TIGR00229">
    <property type="entry name" value="sensory_box"/>
    <property type="match status" value="1"/>
</dbReference>
<keyword evidence="7" id="KW-0472">Membrane</keyword>
<dbReference type="InterPro" id="IPR036890">
    <property type="entry name" value="HATPase_C_sf"/>
</dbReference>
<dbReference type="EMBL" id="JAKJPQ010000015">
    <property type="protein sequence ID" value="MCI2263155.1"/>
    <property type="molecule type" value="Genomic_DNA"/>
</dbReference>
<dbReference type="Gene3D" id="1.10.287.130">
    <property type="match status" value="1"/>
</dbReference>
<dbReference type="Pfam" id="PF00512">
    <property type="entry name" value="HisKA"/>
    <property type="match status" value="1"/>
</dbReference>
<dbReference type="InterPro" id="IPR003594">
    <property type="entry name" value="HATPase_dom"/>
</dbReference>
<keyword evidence="7" id="KW-0812">Transmembrane</keyword>
<dbReference type="InterPro" id="IPR052162">
    <property type="entry name" value="Sensor_kinase/Photoreceptor"/>
</dbReference>
<evidence type="ECO:0000256" key="4">
    <source>
        <dbReference type="ARBA" id="ARBA00022679"/>
    </source>
</evidence>
<keyword evidence="5" id="KW-0418">Kinase</keyword>
<protein>
    <recommendedName>
        <fullName evidence="2">histidine kinase</fullName>
        <ecNumber evidence="2">2.7.13.3</ecNumber>
    </recommendedName>
</protein>
<evidence type="ECO:0000256" key="3">
    <source>
        <dbReference type="ARBA" id="ARBA00022553"/>
    </source>
</evidence>
<name>A0AAU8I582_9XANT</name>
<dbReference type="InterPro" id="IPR000014">
    <property type="entry name" value="PAS"/>
</dbReference>
<dbReference type="SUPFAM" id="SSF47384">
    <property type="entry name" value="Homodimeric domain of signal transducing histidine kinase"/>
    <property type="match status" value="1"/>
</dbReference>
<evidence type="ECO:0000259" key="9">
    <source>
        <dbReference type="PROSITE" id="PS50113"/>
    </source>
</evidence>
<reference evidence="10 12" key="1">
    <citation type="journal article" date="2022" name="Curr. Microbiol.">
        <title>Xanthomonas indica sp. nov., a Novel Member of Non-Pathogenic Xanthomonas Community from Healthy Rice Seeds.</title>
        <authorList>
            <person name="Rana R."/>
            <person name="Madhavan V.N."/>
            <person name="Saroha T."/>
            <person name="Bansal K."/>
            <person name="Kaur A."/>
            <person name="Sonti R.V."/>
            <person name="Patel H.K."/>
            <person name="Patil P.B."/>
        </authorList>
    </citation>
    <scope>NUCLEOTIDE SEQUENCE [LARGE SCALE GENOMIC DNA]</scope>
    <source>
        <strain evidence="10 12">PPL560</strain>
    </source>
</reference>
<evidence type="ECO:0000313" key="12">
    <source>
        <dbReference type="Proteomes" id="UP001430647"/>
    </source>
</evidence>
<dbReference type="GO" id="GO:0000155">
    <property type="term" value="F:phosphorelay sensor kinase activity"/>
    <property type="evidence" value="ECO:0007669"/>
    <property type="project" value="InterPro"/>
</dbReference>
<dbReference type="InterPro" id="IPR005467">
    <property type="entry name" value="His_kinase_dom"/>
</dbReference>
<dbReference type="CDD" id="cd00130">
    <property type="entry name" value="PAS"/>
    <property type="match status" value="1"/>
</dbReference>
<dbReference type="Proteomes" id="UP001430647">
    <property type="component" value="Unassembled WGS sequence"/>
</dbReference>
<dbReference type="SMART" id="SM00387">
    <property type="entry name" value="HATPase_c"/>
    <property type="match status" value="1"/>
</dbReference>
<dbReference type="GO" id="GO:0005524">
    <property type="term" value="F:ATP binding"/>
    <property type="evidence" value="ECO:0007669"/>
    <property type="project" value="UniProtKB-KW"/>
</dbReference>
<sequence length="603" mass="67442">MQTIAKHDAWDRWRLPLLALAVVLIVILPSLLLRQMNASTLRAADWVGHSQEVTATLNAMEADMRDMESAAMAMSHGVQSPILTARLKDARASLQPSIAHLAELTRDNPDQQIRIGRLQSTLERRGLIAERIAQTRDPERIRALIQDMTADNPVRGLIAELQRREDELLTERTADAEQRRMVASMVSWASLVVQLLLLGLVIWLLQRQIGRRLDAERHMLRANGRAAAVLQTVREPIVLLDNGQRMLMHNTAFAELYGMDLADPPKMLADVGHGVWQDPIIVQRLADVLLRGRELWDFEHEQLGADGVPRTMLLNARRMPLPDSEDEVVLMTVSDITLQKTAQQRIQELNRQLEGKVEQVSEVNRELEAFSYSVSHDLRAPLRHVAGFADKLARHLGDGADEKSRHYLEVIGTSARRMASLIDDLLVYSRLGRSALRLQAVDMQSLVAETRSVLDANYQSDHGGSGHRIEWSIAPLPILVADENMMRQLWLNLLGNAVKYSAKREVAQIEVGYQVQPDGSHHFSVRDNGAGFDMTYAAKLFGVFQRLHKASEYSGTGIGLASVRRVLARHGGHIWAESAPDQGATFHFVLPPAPETPSTEFIA</sequence>
<dbReference type="PROSITE" id="PS50109">
    <property type="entry name" value="HIS_KIN"/>
    <property type="match status" value="1"/>
</dbReference>
<dbReference type="PANTHER" id="PTHR43304">
    <property type="entry name" value="PHYTOCHROME-LIKE PROTEIN CPH1"/>
    <property type="match status" value="1"/>
</dbReference>
<evidence type="ECO:0000256" key="2">
    <source>
        <dbReference type="ARBA" id="ARBA00012438"/>
    </source>
</evidence>
<evidence type="ECO:0000313" key="10">
    <source>
        <dbReference type="EMBL" id="MCI2263155.1"/>
    </source>
</evidence>
<dbReference type="Pfam" id="PF02518">
    <property type="entry name" value="HATPase_c"/>
    <property type="match status" value="1"/>
</dbReference>
<dbReference type="PROSITE" id="PS50113">
    <property type="entry name" value="PAC"/>
    <property type="match status" value="1"/>
</dbReference>
<dbReference type="PANTHER" id="PTHR43304:SF1">
    <property type="entry name" value="PAC DOMAIN-CONTAINING PROTEIN"/>
    <property type="match status" value="1"/>
</dbReference>
<proteinExistence type="predicted"/>
<evidence type="ECO:0000313" key="11">
    <source>
        <dbReference type="EMBL" id="XCI80398.1"/>
    </source>
</evidence>
<reference evidence="10" key="2">
    <citation type="submission" date="2022-01" db="EMBL/GenBank/DDBJ databases">
        <authorList>
            <person name="Rana R."/>
            <person name="Patil P.B."/>
        </authorList>
    </citation>
    <scope>NUCLEOTIDE SEQUENCE</scope>
    <source>
        <strain evidence="10">PPL560</strain>
    </source>
</reference>
<dbReference type="InterPro" id="IPR003661">
    <property type="entry name" value="HisK_dim/P_dom"/>
</dbReference>
<dbReference type="Gene3D" id="3.30.565.10">
    <property type="entry name" value="Histidine kinase-like ATPase, C-terminal domain"/>
    <property type="match status" value="1"/>
</dbReference>
<dbReference type="PRINTS" id="PR00344">
    <property type="entry name" value="BCTRLSENSOR"/>
</dbReference>
<reference evidence="11" key="3">
    <citation type="submission" date="2023-08" db="EMBL/GenBank/DDBJ databases">
        <title>Complete genome sequence of Xanthomonas indica.</title>
        <authorList>
            <person name="Patil P.B."/>
            <person name="Rana R."/>
        </authorList>
    </citation>
    <scope>NUCLEOTIDE SEQUENCE</scope>
    <source>
        <strain evidence="11">PPL560</strain>
    </source>
</reference>
<keyword evidence="12" id="KW-1185">Reference proteome</keyword>
<feature type="transmembrane region" description="Helical" evidence="7">
    <location>
        <begin position="15"/>
        <end position="33"/>
    </location>
</feature>
<keyword evidence="4" id="KW-0808">Transferase</keyword>
<dbReference type="RefSeq" id="WP_242160895.1">
    <property type="nucleotide sequence ID" value="NZ_CP131914.1"/>
</dbReference>